<dbReference type="Proteomes" id="UP000027821">
    <property type="component" value="Unassembled WGS sequence"/>
</dbReference>
<dbReference type="OrthoDB" id="1262144at2"/>
<sequence length="82" mass="9504">MAKVDIIRNNLIDKIMLIRNEDFLFALDKLISTGPFAKELVGLIEEQEMMLQMSEDDILQDRTIPESSLKAKTEEWLKNHKG</sequence>
<comment type="caution">
    <text evidence="1">The sequence shown here is derived from an EMBL/GenBank/DDBJ whole genome shotgun (WGS) entry which is preliminary data.</text>
</comment>
<name>A0A074L777_9BACT</name>
<keyword evidence="2" id="KW-1185">Reference proteome</keyword>
<evidence type="ECO:0000313" key="1">
    <source>
        <dbReference type="EMBL" id="KEO75688.1"/>
    </source>
</evidence>
<reference evidence="1 2" key="1">
    <citation type="submission" date="2014-04" db="EMBL/GenBank/DDBJ databases">
        <title>Characterization and application of a salt tolerant electro-active bacterium.</title>
        <authorList>
            <person name="Yang L."/>
            <person name="Wei S."/>
            <person name="Tay Q.X.M."/>
        </authorList>
    </citation>
    <scope>NUCLEOTIDE SEQUENCE [LARGE SCALE GENOMIC DNA]</scope>
    <source>
        <strain evidence="1 2">LY1</strain>
    </source>
</reference>
<gene>
    <name evidence="1" type="ORF">EL17_21910</name>
</gene>
<dbReference type="AlphaFoldDB" id="A0A074L777"/>
<accession>A0A074L777</accession>
<proteinExistence type="predicted"/>
<organism evidence="1 2">
    <name type="scientific">Anditalea andensis</name>
    <dbReference type="NCBI Taxonomy" id="1048983"/>
    <lineage>
        <taxon>Bacteria</taxon>
        <taxon>Pseudomonadati</taxon>
        <taxon>Bacteroidota</taxon>
        <taxon>Cytophagia</taxon>
        <taxon>Cytophagales</taxon>
        <taxon>Cytophagaceae</taxon>
        <taxon>Anditalea</taxon>
    </lineage>
</organism>
<evidence type="ECO:0000313" key="2">
    <source>
        <dbReference type="Proteomes" id="UP000027821"/>
    </source>
</evidence>
<dbReference type="EMBL" id="JMIH01000004">
    <property type="protein sequence ID" value="KEO75688.1"/>
    <property type="molecule type" value="Genomic_DNA"/>
</dbReference>
<dbReference type="eggNOG" id="ENOG5032QGN">
    <property type="taxonomic scope" value="Bacteria"/>
</dbReference>
<protein>
    <submittedName>
        <fullName evidence="1">Uncharacterized protein</fullName>
    </submittedName>
</protein>